<dbReference type="PATRIC" id="fig|476652.3.peg.1446"/>
<keyword evidence="2" id="KW-1185">Reference proteome</keyword>
<sequence length="148" mass="17527">MANSKWPQVKEKLMLIEKWARDGLTEEQIAKNLRISKSTMNEYKQRYPEFLNALKKGKEFAITELENALFKRALGYDYEEIKTSIRMVDGKETKFTEKTRKHMPPDVAACSILLKNKDKGNWSDNPMKIEIERELLELRKKIEEEKLF</sequence>
<comment type="caution">
    <text evidence="1">The sequence shown here is derived from an EMBL/GenBank/DDBJ whole genome shotgun (WGS) entry which is preliminary data.</text>
</comment>
<gene>
    <name evidence="1" type="ORF">DEAC_c14100</name>
</gene>
<name>A0A0J1FTX0_9FIRM</name>
<reference evidence="1 2" key="1">
    <citation type="submission" date="2015-06" db="EMBL/GenBank/DDBJ databases">
        <title>Draft genome of the moderately acidophilic sulfate reducer Candidatus Desulfosporosinus acididurans strain M1.</title>
        <authorList>
            <person name="Poehlein A."/>
            <person name="Petzsch P."/>
            <person name="Johnson B.D."/>
            <person name="Schloemann M."/>
            <person name="Daniel R."/>
            <person name="Muehling M."/>
        </authorList>
    </citation>
    <scope>NUCLEOTIDE SEQUENCE [LARGE SCALE GENOMIC DNA]</scope>
    <source>
        <strain evidence="1 2">M1</strain>
    </source>
</reference>
<proteinExistence type="predicted"/>
<dbReference type="SUPFAM" id="SSF46689">
    <property type="entry name" value="Homeodomain-like"/>
    <property type="match status" value="1"/>
</dbReference>
<dbReference type="AlphaFoldDB" id="A0A0J1FTX0"/>
<evidence type="ECO:0000313" key="1">
    <source>
        <dbReference type="EMBL" id="KLU66742.1"/>
    </source>
</evidence>
<dbReference type="InterPro" id="IPR009057">
    <property type="entry name" value="Homeodomain-like_sf"/>
</dbReference>
<organism evidence="1 2">
    <name type="scientific">Desulfosporosinus acididurans</name>
    <dbReference type="NCBI Taxonomy" id="476652"/>
    <lineage>
        <taxon>Bacteria</taxon>
        <taxon>Bacillati</taxon>
        <taxon>Bacillota</taxon>
        <taxon>Clostridia</taxon>
        <taxon>Eubacteriales</taxon>
        <taxon>Desulfitobacteriaceae</taxon>
        <taxon>Desulfosporosinus</taxon>
    </lineage>
</organism>
<dbReference type="STRING" id="476652.DEAC_c14100"/>
<dbReference type="RefSeq" id="WP_047809281.1">
    <property type="nucleotide sequence ID" value="NZ_LDZY01000004.1"/>
</dbReference>
<protein>
    <submittedName>
        <fullName evidence="1">Uncharacterized protein</fullName>
    </submittedName>
</protein>
<dbReference type="EMBL" id="LDZY01000004">
    <property type="protein sequence ID" value="KLU66742.1"/>
    <property type="molecule type" value="Genomic_DNA"/>
</dbReference>
<dbReference type="Proteomes" id="UP000036356">
    <property type="component" value="Unassembled WGS sequence"/>
</dbReference>
<evidence type="ECO:0000313" key="2">
    <source>
        <dbReference type="Proteomes" id="UP000036356"/>
    </source>
</evidence>
<accession>A0A0J1FTX0</accession>